<feature type="region of interest" description="Disordered" evidence="1">
    <location>
        <begin position="256"/>
        <end position="294"/>
    </location>
</feature>
<name>M8BIB0_AEGTA</name>
<dbReference type="AlphaFoldDB" id="M8BIB0"/>
<organism evidence="3">
    <name type="scientific">Aegilops tauschii</name>
    <name type="common">Tausch's goatgrass</name>
    <name type="synonym">Aegilops squarrosa</name>
    <dbReference type="NCBI Taxonomy" id="37682"/>
    <lineage>
        <taxon>Eukaryota</taxon>
        <taxon>Viridiplantae</taxon>
        <taxon>Streptophyta</taxon>
        <taxon>Embryophyta</taxon>
        <taxon>Tracheophyta</taxon>
        <taxon>Spermatophyta</taxon>
        <taxon>Magnoliopsida</taxon>
        <taxon>Liliopsida</taxon>
        <taxon>Poales</taxon>
        <taxon>Poaceae</taxon>
        <taxon>BOP clade</taxon>
        <taxon>Pooideae</taxon>
        <taxon>Triticodae</taxon>
        <taxon>Triticeae</taxon>
        <taxon>Triticinae</taxon>
        <taxon>Aegilops</taxon>
    </lineage>
</organism>
<dbReference type="PANTHER" id="PTHR33207">
    <property type="entry name" value="F-BOX DOMAIN CONTAINING PROTEIN-RELATED"/>
    <property type="match status" value="1"/>
</dbReference>
<dbReference type="EnsemblPlants" id="EMT24730">
    <property type="protein sequence ID" value="EMT24730"/>
    <property type="gene ID" value="F775_43482"/>
</dbReference>
<protein>
    <recommendedName>
        <fullName evidence="2">F-box protein AT5G49610-like beta-propeller domain-containing protein</fullName>
    </recommendedName>
</protein>
<proteinExistence type="predicted"/>
<feature type="domain" description="F-box protein AT5G49610-like beta-propeller" evidence="2">
    <location>
        <begin position="1"/>
        <end position="181"/>
    </location>
</feature>
<sequence length="294" mass="32833">MDCRHGLLLLSSDPYLVVFDPISHSRLRITHNHKSITSNSSQFHCFLPACSVSPTSFRVLSLENRSGRVLAHVYSSRTGEWCSHTRAPEGITAPRSDDHRWPVHSGGSIYWRGSRLLRLTSLHVGSMGFCHVALPKNLDSDPSLCVVGETEDGTTCLVAMVHSLLRVWFRKEDKSWEQQWEVDASKWYPLLSHVKKVCGVTAGVVLISMGIENGALHYCAFRLIKNALQPKLQLEADFFTSSGWVRPYFMAWPRPTLKAGSSNTKKTSLEDQEAGGSKKKTSLKHQEAGSSKKN</sequence>
<accession>M8BIB0</accession>
<evidence type="ECO:0000259" key="2">
    <source>
        <dbReference type="Pfam" id="PF23635"/>
    </source>
</evidence>
<dbReference type="Pfam" id="PF23635">
    <property type="entry name" value="Beta-prop_AT5G49610-like"/>
    <property type="match status" value="1"/>
</dbReference>
<evidence type="ECO:0000256" key="1">
    <source>
        <dbReference type="SAM" id="MobiDB-lite"/>
    </source>
</evidence>
<dbReference type="InterPro" id="IPR056594">
    <property type="entry name" value="AT5G49610-like_b-prop"/>
</dbReference>
<reference evidence="3" key="1">
    <citation type="submission" date="2015-06" db="UniProtKB">
        <authorList>
            <consortium name="EnsemblPlants"/>
        </authorList>
    </citation>
    <scope>IDENTIFICATION</scope>
</reference>
<evidence type="ECO:0000313" key="3">
    <source>
        <dbReference type="EnsemblPlants" id="EMT24730"/>
    </source>
</evidence>